<feature type="coiled-coil region" evidence="1">
    <location>
        <begin position="130"/>
        <end position="164"/>
    </location>
</feature>
<reference evidence="2 3" key="1">
    <citation type="submission" date="2023-05" db="EMBL/GenBank/DDBJ databases">
        <title>A 100% complete, gapless, phased diploid assembly of the Scenedesmus obliquus UTEX 3031 genome.</title>
        <authorList>
            <person name="Biondi T.C."/>
            <person name="Hanschen E.R."/>
            <person name="Kwon T."/>
            <person name="Eng W."/>
            <person name="Kruse C.P.S."/>
            <person name="Koehler S.I."/>
            <person name="Kunde Y."/>
            <person name="Gleasner C.D."/>
            <person name="You Mak K.T."/>
            <person name="Polle J."/>
            <person name="Hovde B.T."/>
            <person name="Starkenburg S.R."/>
        </authorList>
    </citation>
    <scope>NUCLEOTIDE SEQUENCE [LARGE SCALE GENOMIC DNA]</scope>
    <source>
        <strain evidence="2 3">DOE0152z</strain>
    </source>
</reference>
<name>A0ABY8UKD0_TETOB</name>
<evidence type="ECO:0000313" key="3">
    <source>
        <dbReference type="Proteomes" id="UP001244341"/>
    </source>
</evidence>
<organism evidence="2 3">
    <name type="scientific">Tetradesmus obliquus</name>
    <name type="common">Green alga</name>
    <name type="synonym">Acutodesmus obliquus</name>
    <dbReference type="NCBI Taxonomy" id="3088"/>
    <lineage>
        <taxon>Eukaryota</taxon>
        <taxon>Viridiplantae</taxon>
        <taxon>Chlorophyta</taxon>
        <taxon>core chlorophytes</taxon>
        <taxon>Chlorophyceae</taxon>
        <taxon>CS clade</taxon>
        <taxon>Sphaeropleales</taxon>
        <taxon>Scenedesmaceae</taxon>
        <taxon>Tetradesmus</taxon>
    </lineage>
</organism>
<proteinExistence type="predicted"/>
<keyword evidence="3" id="KW-1185">Reference proteome</keyword>
<dbReference type="Proteomes" id="UP001244341">
    <property type="component" value="Chromosome 12b"/>
</dbReference>
<evidence type="ECO:0000313" key="2">
    <source>
        <dbReference type="EMBL" id="WIA20671.1"/>
    </source>
</evidence>
<evidence type="ECO:0000256" key="1">
    <source>
        <dbReference type="SAM" id="Coils"/>
    </source>
</evidence>
<gene>
    <name evidence="2" type="ORF">OEZ85_005046</name>
</gene>
<keyword evidence="1" id="KW-0175">Coiled coil</keyword>
<dbReference type="EMBL" id="CP126219">
    <property type="protein sequence ID" value="WIA20671.1"/>
    <property type="molecule type" value="Genomic_DNA"/>
</dbReference>
<sequence length="172" mass="18007">MAATVAVNEDEAVQLLASGRHIPMQLDNTAAGQLQQRIAECLQAAKGAIAAAQQKCTAGQAVYIKLAGAKTATGICTARYQKPGTGVHDHRPRTRPRKAVTQPAAAAAAAADAADTAPTAAPLLHSGERLRQARQQLAAQQQQLAAARAQHNQTKQQLAEAQQRLLKGISMP</sequence>
<protein>
    <submittedName>
        <fullName evidence="2">Uncharacterized protein</fullName>
    </submittedName>
</protein>
<accession>A0ABY8UKD0</accession>